<evidence type="ECO:0000313" key="1">
    <source>
        <dbReference type="EMBL" id="HIR54717.1"/>
    </source>
</evidence>
<proteinExistence type="predicted"/>
<protein>
    <submittedName>
        <fullName evidence="1">Uncharacterized protein</fullName>
    </submittedName>
</protein>
<reference evidence="1" key="1">
    <citation type="submission" date="2020-10" db="EMBL/GenBank/DDBJ databases">
        <authorList>
            <person name="Gilroy R."/>
        </authorList>
    </citation>
    <scope>NUCLEOTIDE SEQUENCE</scope>
    <source>
        <strain evidence="1">ChiGjej3B3-7149</strain>
    </source>
</reference>
<dbReference type="EMBL" id="DVHH01000096">
    <property type="protein sequence ID" value="HIR54717.1"/>
    <property type="molecule type" value="Genomic_DNA"/>
</dbReference>
<organism evidence="1 2">
    <name type="scientific">Candidatus Scatomorpha intestinigallinarum</name>
    <dbReference type="NCBI Taxonomy" id="2840923"/>
    <lineage>
        <taxon>Bacteria</taxon>
        <taxon>Bacillati</taxon>
        <taxon>Bacillota</taxon>
        <taxon>Clostridia</taxon>
        <taxon>Eubacteriales</taxon>
        <taxon>Candidatus Scatomorpha</taxon>
    </lineage>
</organism>
<reference evidence="1" key="2">
    <citation type="journal article" date="2021" name="PeerJ">
        <title>Extensive microbial diversity within the chicken gut microbiome revealed by metagenomics and culture.</title>
        <authorList>
            <person name="Gilroy R."/>
            <person name="Ravi A."/>
            <person name="Getino M."/>
            <person name="Pursley I."/>
            <person name="Horton D.L."/>
            <person name="Alikhan N.F."/>
            <person name="Baker D."/>
            <person name="Gharbi K."/>
            <person name="Hall N."/>
            <person name="Watson M."/>
            <person name="Adriaenssens E.M."/>
            <person name="Foster-Nyarko E."/>
            <person name="Jarju S."/>
            <person name="Secka A."/>
            <person name="Antonio M."/>
            <person name="Oren A."/>
            <person name="Chaudhuri R.R."/>
            <person name="La Ragione R."/>
            <person name="Hildebrand F."/>
            <person name="Pallen M.J."/>
        </authorList>
    </citation>
    <scope>NUCLEOTIDE SEQUENCE</scope>
    <source>
        <strain evidence="1">ChiGjej3B3-7149</strain>
    </source>
</reference>
<accession>A0A9D1DKU6</accession>
<sequence length="97" mass="10714">MGGAYAASLCWGGITGGCLLIQPGGLLFTTQKIQVPKDKRRIFIPFADLRAVGRSRVLGFPAVRLETEARRWDFVVLRRAAFLRGLRECALGCEISF</sequence>
<name>A0A9D1DKU6_9FIRM</name>
<gene>
    <name evidence="1" type="ORF">IAD36_03830</name>
</gene>
<dbReference type="AlphaFoldDB" id="A0A9D1DKU6"/>
<comment type="caution">
    <text evidence="1">The sequence shown here is derived from an EMBL/GenBank/DDBJ whole genome shotgun (WGS) entry which is preliminary data.</text>
</comment>
<evidence type="ECO:0000313" key="2">
    <source>
        <dbReference type="Proteomes" id="UP000824238"/>
    </source>
</evidence>
<dbReference type="Proteomes" id="UP000824238">
    <property type="component" value="Unassembled WGS sequence"/>
</dbReference>